<proteinExistence type="predicted"/>
<accession>A0ACC1NIC7</accession>
<dbReference type="Proteomes" id="UP001143910">
    <property type="component" value="Unassembled WGS sequence"/>
</dbReference>
<dbReference type="EMBL" id="JANJQO010000315">
    <property type="protein sequence ID" value="KAJ2979087.1"/>
    <property type="molecule type" value="Genomic_DNA"/>
</dbReference>
<comment type="caution">
    <text evidence="1">The sequence shown here is derived from an EMBL/GenBank/DDBJ whole genome shotgun (WGS) entry which is preliminary data.</text>
</comment>
<keyword evidence="2" id="KW-1185">Reference proteome</keyword>
<evidence type="ECO:0000313" key="2">
    <source>
        <dbReference type="Proteomes" id="UP001143910"/>
    </source>
</evidence>
<name>A0ACC1NIC7_9HYPO</name>
<evidence type="ECO:0000313" key="1">
    <source>
        <dbReference type="EMBL" id="KAJ2979087.1"/>
    </source>
</evidence>
<reference evidence="1" key="1">
    <citation type="submission" date="2022-08" db="EMBL/GenBank/DDBJ databases">
        <title>Genome Sequence of Lecanicillium fungicola.</title>
        <authorList>
            <person name="Buettner E."/>
        </authorList>
    </citation>
    <scope>NUCLEOTIDE SEQUENCE</scope>
    <source>
        <strain evidence="1">Babe33</strain>
    </source>
</reference>
<sequence>MFERMTTPALVATAPNSGFKKASLQLTPLHDNEALVRISAVGVCHAEVSILNGTIPSAFPRVLGHEGAGTIVSVGRLVPAELNVGAKVLLSFAYCGQCSNCNDEHPAYCEENTQLVWEGRRADGGTAYFMDGKDKIRGGFFGQSSFSKYAIVHSSTMIKVPDDTDLGLMAPLGCGVQTGVGTVLNCLKVKRGMSIAVFGAGSVGLSAIMAAKFQGAGVIIAIDIDEGRLRLAQEIGATHAIRGGNNDEVVRKITEICNGRGVQRAMDATGNIGVIEAMVKSLMVRGQAALVGAPAVGKTASIEIISFLNGGKELIGAVEGDCFPPKVDLWTQHAACTGSC</sequence>
<protein>
    <submittedName>
        <fullName evidence="1">Uncharacterized protein</fullName>
    </submittedName>
</protein>
<organism evidence="1 2">
    <name type="scientific">Zarea fungicola</name>
    <dbReference type="NCBI Taxonomy" id="93591"/>
    <lineage>
        <taxon>Eukaryota</taxon>
        <taxon>Fungi</taxon>
        <taxon>Dikarya</taxon>
        <taxon>Ascomycota</taxon>
        <taxon>Pezizomycotina</taxon>
        <taxon>Sordariomycetes</taxon>
        <taxon>Hypocreomycetidae</taxon>
        <taxon>Hypocreales</taxon>
        <taxon>Cordycipitaceae</taxon>
        <taxon>Zarea</taxon>
    </lineage>
</organism>
<gene>
    <name evidence="1" type="ORF">NQ176_g3454</name>
</gene>